<organism evidence="2 3">
    <name type="scientific">Odinarchaeota yellowstonii (strain LCB_4)</name>
    <dbReference type="NCBI Taxonomy" id="1841599"/>
    <lineage>
        <taxon>Archaea</taxon>
        <taxon>Promethearchaeati</taxon>
        <taxon>Candidatus Odinarchaeota</taxon>
        <taxon>Candidatus Odinarchaeia</taxon>
        <taxon>Candidatus Odinarchaeales</taxon>
        <taxon>Candidatus Odinarchaeaceae</taxon>
        <taxon>Candidatus Odinarchaeum</taxon>
    </lineage>
</organism>
<name>A0AAF0IDH2_ODILC</name>
<protein>
    <recommendedName>
        <fullName evidence="1">Mut7-C RNAse domain-containing protein</fullName>
    </recommendedName>
</protein>
<evidence type="ECO:0000259" key="1">
    <source>
        <dbReference type="Pfam" id="PF01927"/>
    </source>
</evidence>
<dbReference type="PANTHER" id="PTHR39081">
    <property type="entry name" value="MUT7-C DOMAIN-CONTAINING PROTEIN"/>
    <property type="match status" value="1"/>
</dbReference>
<reference evidence="2" key="2">
    <citation type="journal article" date="2022" name="Nat. Microbiol.">
        <title>A closed Candidatus Odinarchaeum chromosome exposes Asgard archaeal viruses.</title>
        <authorList>
            <person name="Tamarit D."/>
            <person name="Caceres E.F."/>
            <person name="Krupovic M."/>
            <person name="Nijland R."/>
            <person name="Eme L."/>
            <person name="Robinson N.P."/>
            <person name="Ettema T.J.G."/>
        </authorList>
    </citation>
    <scope>NUCLEOTIDE SEQUENCE</scope>
    <source>
        <strain evidence="2">LCB_4</strain>
    </source>
</reference>
<sequence>MRDYPSFICDSMLGRLGRWLRVLGYDTLYQRDMTDEEIINLLSDGNRRILITRDKDLYTRAIDKGFKSILLPYENIIQQLAFIGRELNLNLKVDPNNSRCSICNTSLVKVSNVESVRSCIPPLLRSCKRDFWYCGKCNKVFWKGRMWPNIVKITSAASKNMRKRNL</sequence>
<dbReference type="EMBL" id="CP091871">
    <property type="protein sequence ID" value="WEU40917.1"/>
    <property type="molecule type" value="Genomic_DNA"/>
</dbReference>
<evidence type="ECO:0000313" key="3">
    <source>
        <dbReference type="Proteomes" id="UP000186851"/>
    </source>
</evidence>
<dbReference type="Pfam" id="PF01927">
    <property type="entry name" value="Mut7-C"/>
    <property type="match status" value="1"/>
</dbReference>
<proteinExistence type="predicted"/>
<gene>
    <name evidence="2" type="ORF">OdinLCB4_003130</name>
</gene>
<reference evidence="2" key="1">
    <citation type="journal article" date="2017" name="Nature">
        <title>Asgard archaea illuminate the origin of eukaryotic cellular complexity.</title>
        <authorList>
            <person name="Zaremba-Niedzwiedzka K."/>
            <person name="Caceres E.F."/>
            <person name="Saw J.H."/>
            <person name="Backstrom D."/>
            <person name="Juzokaite L."/>
            <person name="Vancaester E."/>
            <person name="Seitz K.W."/>
            <person name="Anantharaman K."/>
            <person name="Starnawski P."/>
            <person name="Kjeldsen K.U."/>
            <person name="Scott M.B."/>
            <person name="Nunoura T."/>
            <person name="Banfield J.F."/>
            <person name="Schramm A."/>
            <person name="Baker B.J."/>
            <person name="Spang A."/>
            <person name="Ettema T.J.G."/>
        </authorList>
    </citation>
    <scope>NUCLEOTIDE SEQUENCE</scope>
    <source>
        <strain evidence="2">LCB_4</strain>
    </source>
</reference>
<feature type="domain" description="Mut7-C RNAse" evidence="1">
    <location>
        <begin position="6"/>
        <end position="152"/>
    </location>
</feature>
<dbReference type="InterPro" id="IPR002782">
    <property type="entry name" value="Mut7-C_RNAse_dom"/>
</dbReference>
<dbReference type="Proteomes" id="UP000186851">
    <property type="component" value="Chromosome"/>
</dbReference>
<dbReference type="PANTHER" id="PTHR39081:SF1">
    <property type="entry name" value="MUT7-C RNASE DOMAIN-CONTAINING PROTEIN"/>
    <property type="match status" value="1"/>
</dbReference>
<dbReference type="AlphaFoldDB" id="A0AAF0IDH2"/>
<dbReference type="KEGG" id="oyw:OdinLCB4_003130"/>
<evidence type="ECO:0000313" key="2">
    <source>
        <dbReference type="EMBL" id="WEU40917.1"/>
    </source>
</evidence>
<accession>A0AAF0IDH2</accession>